<evidence type="ECO:0000256" key="2">
    <source>
        <dbReference type="SAM" id="MobiDB-lite"/>
    </source>
</evidence>
<dbReference type="PANTHER" id="PTHR15503">
    <property type="entry name" value="LDOC1 RELATED"/>
    <property type="match status" value="1"/>
</dbReference>
<feature type="domain" description="CCHC-type" evidence="3">
    <location>
        <begin position="116"/>
        <end position="130"/>
    </location>
</feature>
<dbReference type="Pfam" id="PF08284">
    <property type="entry name" value="RVP_2"/>
    <property type="match status" value="1"/>
</dbReference>
<evidence type="ECO:0000313" key="4">
    <source>
        <dbReference type="EMBL" id="CAK7935106.1"/>
    </source>
</evidence>
<dbReference type="SUPFAM" id="SSF57756">
    <property type="entry name" value="Retrovirus zinc finger-like domains"/>
    <property type="match status" value="1"/>
</dbReference>
<dbReference type="AlphaFoldDB" id="A0AAV1UKD8"/>
<dbReference type="Proteomes" id="UP001162060">
    <property type="component" value="Unassembled WGS sequence"/>
</dbReference>
<dbReference type="Pfam" id="PF00098">
    <property type="entry name" value="zf-CCHC"/>
    <property type="match status" value="1"/>
</dbReference>
<evidence type="ECO:0000256" key="1">
    <source>
        <dbReference type="PROSITE-ProRule" id="PRU00047"/>
    </source>
</evidence>
<proteinExistence type="predicted"/>
<dbReference type="InterPro" id="IPR032567">
    <property type="entry name" value="RTL1-rel"/>
</dbReference>
<dbReference type="PROSITE" id="PS00141">
    <property type="entry name" value="ASP_PROTEASE"/>
    <property type="match status" value="1"/>
</dbReference>
<keyword evidence="1" id="KW-0863">Zinc-finger</keyword>
<keyword evidence="1" id="KW-0479">Metal-binding</keyword>
<organism evidence="4 5">
    <name type="scientific">Peronospora matthiolae</name>
    <dbReference type="NCBI Taxonomy" id="2874970"/>
    <lineage>
        <taxon>Eukaryota</taxon>
        <taxon>Sar</taxon>
        <taxon>Stramenopiles</taxon>
        <taxon>Oomycota</taxon>
        <taxon>Peronosporomycetes</taxon>
        <taxon>Peronosporales</taxon>
        <taxon>Peronosporaceae</taxon>
        <taxon>Peronospora</taxon>
    </lineage>
</organism>
<dbReference type="InterPro" id="IPR001969">
    <property type="entry name" value="Aspartic_peptidase_AS"/>
</dbReference>
<feature type="region of interest" description="Disordered" evidence="2">
    <location>
        <begin position="168"/>
        <end position="191"/>
    </location>
</feature>
<comment type="caution">
    <text evidence="4">The sequence shown here is derived from an EMBL/GenBank/DDBJ whole genome shotgun (WGS) entry which is preliminary data.</text>
</comment>
<dbReference type="InterPro" id="IPR021109">
    <property type="entry name" value="Peptidase_aspartic_dom_sf"/>
</dbReference>
<dbReference type="InterPro" id="IPR001878">
    <property type="entry name" value="Znf_CCHC"/>
</dbReference>
<dbReference type="PANTHER" id="PTHR15503:SF22">
    <property type="entry name" value="TRANSPOSON TY3-I GAG POLYPROTEIN"/>
    <property type="match status" value="1"/>
</dbReference>
<dbReference type="SUPFAM" id="SSF50630">
    <property type="entry name" value="Acid proteases"/>
    <property type="match status" value="1"/>
</dbReference>
<keyword evidence="1" id="KW-0862">Zinc</keyword>
<name>A0AAV1UKD8_9STRA</name>
<dbReference type="Gene3D" id="2.40.70.10">
    <property type="entry name" value="Acid Proteases"/>
    <property type="match status" value="1"/>
</dbReference>
<accession>A0AAV1UKD8</accession>
<evidence type="ECO:0000259" key="3">
    <source>
        <dbReference type="PROSITE" id="PS50158"/>
    </source>
</evidence>
<gene>
    <name evidence="4" type="ORF">PM001_LOCUS20256</name>
</gene>
<dbReference type="GO" id="GO:0008270">
    <property type="term" value="F:zinc ion binding"/>
    <property type="evidence" value="ECO:0007669"/>
    <property type="project" value="UniProtKB-KW"/>
</dbReference>
<dbReference type="GO" id="GO:0006508">
    <property type="term" value="P:proteolysis"/>
    <property type="evidence" value="ECO:0007669"/>
    <property type="project" value="InterPro"/>
</dbReference>
<dbReference type="CDD" id="cd00303">
    <property type="entry name" value="retropepsin_like"/>
    <property type="match status" value="1"/>
</dbReference>
<reference evidence="4" key="1">
    <citation type="submission" date="2024-01" db="EMBL/GenBank/DDBJ databases">
        <authorList>
            <person name="Webb A."/>
        </authorList>
    </citation>
    <scope>NUCLEOTIDE SEQUENCE</scope>
    <source>
        <strain evidence="4">Pm1</strain>
    </source>
</reference>
<dbReference type="InterPro" id="IPR036875">
    <property type="entry name" value="Znf_CCHC_sf"/>
</dbReference>
<evidence type="ECO:0000313" key="5">
    <source>
        <dbReference type="Proteomes" id="UP001162060"/>
    </source>
</evidence>
<dbReference type="GO" id="GO:0004190">
    <property type="term" value="F:aspartic-type endopeptidase activity"/>
    <property type="evidence" value="ECO:0007669"/>
    <property type="project" value="InterPro"/>
</dbReference>
<dbReference type="GO" id="GO:0003676">
    <property type="term" value="F:nucleic acid binding"/>
    <property type="evidence" value="ECO:0007669"/>
    <property type="project" value="InterPro"/>
</dbReference>
<protein>
    <recommendedName>
        <fullName evidence="3">CCHC-type domain-containing protein</fullName>
    </recommendedName>
</protein>
<dbReference type="PROSITE" id="PS50158">
    <property type="entry name" value="ZF_CCHC"/>
    <property type="match status" value="1"/>
</dbReference>
<dbReference type="SMART" id="SM00343">
    <property type="entry name" value="ZnF_C2HC"/>
    <property type="match status" value="1"/>
</dbReference>
<dbReference type="EMBL" id="CAKLBY020000221">
    <property type="protein sequence ID" value="CAK7935106.1"/>
    <property type="molecule type" value="Genomic_DNA"/>
</dbReference>
<sequence>MSMRDDVQMARHLASCIITHPMHIYTQVNVFVDGMREGQTRLSLERAEPATLEEAFAIAPREDFRVIKAYTKPSVVTAVRSAGPEPMEIDAIESSGDRRRATDYKGDVRGGRQMICFRCRKPGHRAAECRAPAPISVHATDTHHREVLRSVVQKMDETSRCRAPYWFEGRSGSTGGARPPSPSVLRARSNATTTSGDSRLIIVNLHVAGIRRPLRALLDSGATNNFFRESCVSMLPPSIQIHEGPGQVVVKLADGKPRRVSRREVSLPYTFDGFRSNDNFLVIEMNYSFDCILGMPWLARYKPQIDWLARSVRRRSKFDVSEVFTHLLVSPSDWPNVTVVDRTSTTPAVHRVSNGHLCTACSVPLRTSDDVSSLCSEESDVDEEWLPRNDDADKQWLPRDDDAVEQRFPHERAVVEHEQVFPPAPIVVEKRLPQGQDVAEQGLATECDVNGQESPRAKTMVEQGFPSSPTVVEQSFPHEQDVVEQGLPHEFVAVEQGLPHHASTDEYGLLPSRDFDVLDEDIQRLEGVQI</sequence>